<dbReference type="Pfam" id="PF13561">
    <property type="entry name" value="adh_short_C2"/>
    <property type="match status" value="1"/>
</dbReference>
<dbReference type="SUPFAM" id="SSF51735">
    <property type="entry name" value="NAD(P)-binding Rossmann-fold domains"/>
    <property type="match status" value="1"/>
</dbReference>
<dbReference type="Proteomes" id="UP001199816">
    <property type="component" value="Unassembled WGS sequence"/>
</dbReference>
<comment type="similarity">
    <text evidence="1">Belongs to the short-chain dehydrogenases/reductases (SDR) family.</text>
</comment>
<dbReference type="RefSeq" id="WP_231005269.1">
    <property type="nucleotide sequence ID" value="NZ_JAJNEC010000005.1"/>
</dbReference>
<keyword evidence="2" id="KW-0560">Oxidoreductase</keyword>
<dbReference type="PRINTS" id="PR00081">
    <property type="entry name" value="GDHRDH"/>
</dbReference>
<gene>
    <name evidence="3" type="ORF">LQ567_14635</name>
</gene>
<evidence type="ECO:0000313" key="4">
    <source>
        <dbReference type="Proteomes" id="UP001199816"/>
    </source>
</evidence>
<dbReference type="InterPro" id="IPR036291">
    <property type="entry name" value="NAD(P)-bd_dom_sf"/>
</dbReference>
<evidence type="ECO:0000256" key="1">
    <source>
        <dbReference type="ARBA" id="ARBA00006484"/>
    </source>
</evidence>
<sequence length="252" mass="27324">MQQLNEKVVLISGGLGDIGMAIATAYLHAGHTVSLCDTEPQEKALQRLNELQGTVDYHKVDVSDAAAVANWIAAVLERFGRIDDCIVNAARVTLKDYRSITPEEWKRELEVNLDGAFYLANGAARYFSDAQVAGNIVFLGSWAAHAVHKNLPAYSVSKAGLRMLCQSMALEYAPYGIRINELAPGYVNAGLSKEVWSAAPDLQESARNQVPLKKIIEAGEVAAQVLWITAPENRHLTGATLLLDGGLSLIRP</sequence>
<dbReference type="EMBL" id="JAJNEC010000005">
    <property type="protein sequence ID" value="MCD2424012.1"/>
    <property type="molecule type" value="Genomic_DNA"/>
</dbReference>
<keyword evidence="4" id="KW-1185">Reference proteome</keyword>
<proteinExistence type="inferred from homology"/>
<dbReference type="InterPro" id="IPR002347">
    <property type="entry name" value="SDR_fam"/>
</dbReference>
<dbReference type="PROSITE" id="PS00061">
    <property type="entry name" value="ADH_SHORT"/>
    <property type="match status" value="1"/>
</dbReference>
<evidence type="ECO:0000313" key="3">
    <source>
        <dbReference type="EMBL" id="MCD2424012.1"/>
    </source>
</evidence>
<dbReference type="InterPro" id="IPR020904">
    <property type="entry name" value="Sc_DH/Rdtase_CS"/>
</dbReference>
<evidence type="ECO:0000256" key="2">
    <source>
        <dbReference type="ARBA" id="ARBA00023002"/>
    </source>
</evidence>
<protein>
    <submittedName>
        <fullName evidence="3">SDR family oxidoreductase</fullName>
    </submittedName>
</protein>
<dbReference type="CDD" id="cd05233">
    <property type="entry name" value="SDR_c"/>
    <property type="match status" value="1"/>
</dbReference>
<dbReference type="PANTHER" id="PTHR24321">
    <property type="entry name" value="DEHYDROGENASES, SHORT CHAIN"/>
    <property type="match status" value="1"/>
</dbReference>
<dbReference type="Gene3D" id="3.40.50.720">
    <property type="entry name" value="NAD(P)-binding Rossmann-like Domain"/>
    <property type="match status" value="1"/>
</dbReference>
<comment type="caution">
    <text evidence="3">The sequence shown here is derived from an EMBL/GenBank/DDBJ whole genome shotgun (WGS) entry which is preliminary data.</text>
</comment>
<name>A0ABS8PSG3_9BACT</name>
<dbReference type="PANTHER" id="PTHR24321:SF8">
    <property type="entry name" value="ESTRADIOL 17-BETA-DEHYDROGENASE 8-RELATED"/>
    <property type="match status" value="1"/>
</dbReference>
<accession>A0ABS8PSG3</accession>
<reference evidence="3 4" key="1">
    <citation type="submission" date="2021-11" db="EMBL/GenBank/DDBJ databases">
        <title>Genomic of Niabella pedocola.</title>
        <authorList>
            <person name="Wu T."/>
        </authorList>
    </citation>
    <scope>NUCLEOTIDE SEQUENCE [LARGE SCALE GENOMIC DNA]</scope>
    <source>
        <strain evidence="3 4">JCM 31011</strain>
    </source>
</reference>
<organism evidence="3 4">
    <name type="scientific">Niabella pedocola</name>
    <dbReference type="NCBI Taxonomy" id="1752077"/>
    <lineage>
        <taxon>Bacteria</taxon>
        <taxon>Pseudomonadati</taxon>
        <taxon>Bacteroidota</taxon>
        <taxon>Chitinophagia</taxon>
        <taxon>Chitinophagales</taxon>
        <taxon>Chitinophagaceae</taxon>
        <taxon>Niabella</taxon>
    </lineage>
</organism>